<proteinExistence type="predicted"/>
<accession>A0A8T0GVG3</accession>
<organism evidence="1 2">
    <name type="scientific">Ceratodon purpureus</name>
    <name type="common">Fire moss</name>
    <name type="synonym">Dicranum purpureum</name>
    <dbReference type="NCBI Taxonomy" id="3225"/>
    <lineage>
        <taxon>Eukaryota</taxon>
        <taxon>Viridiplantae</taxon>
        <taxon>Streptophyta</taxon>
        <taxon>Embryophyta</taxon>
        <taxon>Bryophyta</taxon>
        <taxon>Bryophytina</taxon>
        <taxon>Bryopsida</taxon>
        <taxon>Dicranidae</taxon>
        <taxon>Pseudoditrichales</taxon>
        <taxon>Ditrichaceae</taxon>
        <taxon>Ceratodon</taxon>
    </lineage>
</organism>
<gene>
    <name evidence="1" type="ORF">KC19_9G143600</name>
</gene>
<dbReference type="AlphaFoldDB" id="A0A8T0GVG3"/>
<dbReference type="Proteomes" id="UP000822688">
    <property type="component" value="Chromosome 9"/>
</dbReference>
<evidence type="ECO:0000313" key="2">
    <source>
        <dbReference type="Proteomes" id="UP000822688"/>
    </source>
</evidence>
<keyword evidence="2" id="KW-1185">Reference proteome</keyword>
<evidence type="ECO:0000313" key="1">
    <source>
        <dbReference type="EMBL" id="KAG0562405.1"/>
    </source>
</evidence>
<dbReference type="EMBL" id="CM026430">
    <property type="protein sequence ID" value="KAG0562405.1"/>
    <property type="molecule type" value="Genomic_DNA"/>
</dbReference>
<protein>
    <submittedName>
        <fullName evidence="1">Uncharacterized protein</fullName>
    </submittedName>
</protein>
<comment type="caution">
    <text evidence="1">The sequence shown here is derived from an EMBL/GenBank/DDBJ whole genome shotgun (WGS) entry which is preliminary data.</text>
</comment>
<sequence>MYSAMITQCCYKRSAQTLEAPNSSLPLQTYKASQSQPSGKIKPLQTTSHLMLRGSSRPSHSSDFQTMKRAPADTAVLKNLTETSHFHLSSNVLHIRVTSRSTKL</sequence>
<reference evidence="1" key="1">
    <citation type="submission" date="2020-06" db="EMBL/GenBank/DDBJ databases">
        <title>WGS assembly of Ceratodon purpureus strain R40.</title>
        <authorList>
            <person name="Carey S.B."/>
            <person name="Jenkins J."/>
            <person name="Shu S."/>
            <person name="Lovell J.T."/>
            <person name="Sreedasyam A."/>
            <person name="Maumus F."/>
            <person name="Tiley G.P."/>
            <person name="Fernandez-Pozo N."/>
            <person name="Barry K."/>
            <person name="Chen C."/>
            <person name="Wang M."/>
            <person name="Lipzen A."/>
            <person name="Daum C."/>
            <person name="Saski C.A."/>
            <person name="Payton A.C."/>
            <person name="Mcbreen J.C."/>
            <person name="Conrad R.E."/>
            <person name="Kollar L.M."/>
            <person name="Olsson S."/>
            <person name="Huttunen S."/>
            <person name="Landis J.B."/>
            <person name="Wickett N.J."/>
            <person name="Johnson M.G."/>
            <person name="Rensing S.A."/>
            <person name="Grimwood J."/>
            <person name="Schmutz J."/>
            <person name="Mcdaniel S.F."/>
        </authorList>
    </citation>
    <scope>NUCLEOTIDE SEQUENCE</scope>
    <source>
        <strain evidence="1">R40</strain>
    </source>
</reference>
<name>A0A8T0GVG3_CERPU</name>